<gene>
    <name evidence="5" type="ORF">C8P70_101122</name>
</gene>
<dbReference type="PANTHER" id="PTHR43280">
    <property type="entry name" value="ARAC-FAMILY TRANSCRIPTIONAL REGULATOR"/>
    <property type="match status" value="1"/>
</dbReference>
<comment type="caution">
    <text evidence="5">The sequence shown here is derived from an EMBL/GenBank/DDBJ whole genome shotgun (WGS) entry which is preliminary data.</text>
</comment>
<evidence type="ECO:0000259" key="4">
    <source>
        <dbReference type="PROSITE" id="PS01124"/>
    </source>
</evidence>
<dbReference type="Pfam" id="PF12833">
    <property type="entry name" value="HTH_18"/>
    <property type="match status" value="1"/>
</dbReference>
<evidence type="ECO:0000256" key="3">
    <source>
        <dbReference type="ARBA" id="ARBA00023163"/>
    </source>
</evidence>
<dbReference type="Gene3D" id="1.10.10.60">
    <property type="entry name" value="Homeodomain-like"/>
    <property type="match status" value="1"/>
</dbReference>
<dbReference type="SUPFAM" id="SSF46689">
    <property type="entry name" value="Homeodomain-like"/>
    <property type="match status" value="1"/>
</dbReference>
<evidence type="ECO:0000256" key="1">
    <source>
        <dbReference type="ARBA" id="ARBA00023015"/>
    </source>
</evidence>
<dbReference type="Proteomes" id="UP000295215">
    <property type="component" value="Unassembled WGS sequence"/>
</dbReference>
<evidence type="ECO:0000313" key="6">
    <source>
        <dbReference type="Proteomes" id="UP000295215"/>
    </source>
</evidence>
<dbReference type="PANTHER" id="PTHR43280:SF2">
    <property type="entry name" value="HTH-TYPE TRANSCRIPTIONAL REGULATOR EXSA"/>
    <property type="match status" value="1"/>
</dbReference>
<keyword evidence="2 5" id="KW-0238">DNA-binding</keyword>
<sequence>MSEHIVHFCFAMEPELFEELISVIDYFWHRYAGLPFTSKYSIPVRTSYFKQSDSVLSALLRFCIAANFLRLHNYTLQDLIKHRFAIEYNPLSHHWKWVEASKLSKKYKQNVLNRLECYTQHLLHRTDAPQVISVYLTDAADEVHYISGTVRRFQTPDRLVFVLFSLVNKYTDSLKQPPVYIADKEKLRQLYELYIRNPEQNLQDFIREQGLNYRQLQNGFRQCFGTTFCSYHHQIKLILSLAEIMFTNKSLKEIAYDAGYENYISYYRSFVKNFSKTPKEVLRFGTTFF</sequence>
<dbReference type="GO" id="GO:0003700">
    <property type="term" value="F:DNA-binding transcription factor activity"/>
    <property type="evidence" value="ECO:0007669"/>
    <property type="project" value="InterPro"/>
</dbReference>
<keyword evidence="3" id="KW-0804">Transcription</keyword>
<evidence type="ECO:0000256" key="2">
    <source>
        <dbReference type="ARBA" id="ARBA00023125"/>
    </source>
</evidence>
<name>A0A4R7FC33_9FLAO</name>
<keyword evidence="6" id="KW-1185">Reference proteome</keyword>
<dbReference type="AlphaFoldDB" id="A0A4R7FC33"/>
<dbReference type="InterPro" id="IPR018060">
    <property type="entry name" value="HTH_AraC"/>
</dbReference>
<reference evidence="5 6" key="1">
    <citation type="submission" date="2019-03" db="EMBL/GenBank/DDBJ databases">
        <title>Genomic Encyclopedia of Archaeal and Bacterial Type Strains, Phase II (KMG-II): from individual species to whole genera.</title>
        <authorList>
            <person name="Goeker M."/>
        </authorList>
    </citation>
    <scope>NUCLEOTIDE SEQUENCE [LARGE SCALE GENOMIC DNA]</scope>
    <source>
        <strain evidence="5 6">DSM 28213</strain>
    </source>
</reference>
<dbReference type="InterPro" id="IPR018062">
    <property type="entry name" value="HTH_AraC-typ_CS"/>
</dbReference>
<dbReference type="PROSITE" id="PS01124">
    <property type="entry name" value="HTH_ARAC_FAMILY_2"/>
    <property type="match status" value="1"/>
</dbReference>
<dbReference type="PROSITE" id="PS00041">
    <property type="entry name" value="HTH_ARAC_FAMILY_1"/>
    <property type="match status" value="1"/>
</dbReference>
<evidence type="ECO:0000313" key="5">
    <source>
        <dbReference type="EMBL" id="TDS66225.1"/>
    </source>
</evidence>
<dbReference type="EMBL" id="SOAG01000001">
    <property type="protein sequence ID" value="TDS66225.1"/>
    <property type="molecule type" value="Genomic_DNA"/>
</dbReference>
<protein>
    <submittedName>
        <fullName evidence="5">AraC-like DNA-binding protein</fullName>
    </submittedName>
</protein>
<dbReference type="SMART" id="SM00342">
    <property type="entry name" value="HTH_ARAC"/>
    <property type="match status" value="1"/>
</dbReference>
<dbReference type="InterPro" id="IPR009057">
    <property type="entry name" value="Homeodomain-like_sf"/>
</dbReference>
<proteinExistence type="predicted"/>
<organism evidence="5 6">
    <name type="scientific">Myroides indicus</name>
    <dbReference type="NCBI Taxonomy" id="1323422"/>
    <lineage>
        <taxon>Bacteria</taxon>
        <taxon>Pseudomonadati</taxon>
        <taxon>Bacteroidota</taxon>
        <taxon>Flavobacteriia</taxon>
        <taxon>Flavobacteriales</taxon>
        <taxon>Flavobacteriaceae</taxon>
        <taxon>Myroides</taxon>
    </lineage>
</organism>
<accession>A0A4R7FC33</accession>
<feature type="domain" description="HTH araC/xylS-type" evidence="4">
    <location>
        <begin position="185"/>
        <end position="284"/>
    </location>
</feature>
<keyword evidence="1" id="KW-0805">Transcription regulation</keyword>
<dbReference type="GO" id="GO:0043565">
    <property type="term" value="F:sequence-specific DNA binding"/>
    <property type="evidence" value="ECO:0007669"/>
    <property type="project" value="InterPro"/>
</dbReference>
<dbReference type="OrthoDB" id="511992at2"/>